<dbReference type="RefSeq" id="WP_378217763.1">
    <property type="nucleotide sequence ID" value="NZ_JBHRTK010000001.1"/>
</dbReference>
<name>A0ABV7K944_9HYPH</name>
<feature type="transmembrane region" description="Helical" evidence="6">
    <location>
        <begin position="157"/>
        <end position="182"/>
    </location>
</feature>
<evidence type="ECO:0000313" key="7">
    <source>
        <dbReference type="EMBL" id="MFC3204878.1"/>
    </source>
</evidence>
<evidence type="ECO:0000256" key="3">
    <source>
        <dbReference type="ARBA" id="ARBA00022692"/>
    </source>
</evidence>
<dbReference type="InterPro" id="IPR022791">
    <property type="entry name" value="L-PG_synthase/AglD"/>
</dbReference>
<evidence type="ECO:0000256" key="2">
    <source>
        <dbReference type="ARBA" id="ARBA00022475"/>
    </source>
</evidence>
<accession>A0ABV7K944</accession>
<keyword evidence="3 6" id="KW-0812">Transmembrane</keyword>
<dbReference type="Pfam" id="PF03706">
    <property type="entry name" value="LPG_synthase_TM"/>
    <property type="match status" value="1"/>
</dbReference>
<organism evidence="7 8">
    <name type="scientific">Aquamicrobium soli</name>
    <dbReference type="NCBI Taxonomy" id="1811518"/>
    <lineage>
        <taxon>Bacteria</taxon>
        <taxon>Pseudomonadati</taxon>
        <taxon>Pseudomonadota</taxon>
        <taxon>Alphaproteobacteria</taxon>
        <taxon>Hyphomicrobiales</taxon>
        <taxon>Phyllobacteriaceae</taxon>
        <taxon>Aquamicrobium</taxon>
    </lineage>
</organism>
<feature type="transmembrane region" description="Helical" evidence="6">
    <location>
        <begin position="7"/>
        <end position="24"/>
    </location>
</feature>
<evidence type="ECO:0000313" key="8">
    <source>
        <dbReference type="Proteomes" id="UP001595583"/>
    </source>
</evidence>
<reference evidence="8" key="1">
    <citation type="journal article" date="2019" name="Int. J. Syst. Evol. Microbiol.">
        <title>The Global Catalogue of Microorganisms (GCM) 10K type strain sequencing project: providing services to taxonomists for standard genome sequencing and annotation.</title>
        <authorList>
            <consortium name="The Broad Institute Genomics Platform"/>
            <consortium name="The Broad Institute Genome Sequencing Center for Infectious Disease"/>
            <person name="Wu L."/>
            <person name="Ma J."/>
        </authorList>
    </citation>
    <scope>NUCLEOTIDE SEQUENCE [LARGE SCALE GENOMIC DNA]</scope>
    <source>
        <strain evidence="8">KCTC 52165</strain>
    </source>
</reference>
<feature type="transmembrane region" description="Helical" evidence="6">
    <location>
        <begin position="231"/>
        <end position="252"/>
    </location>
</feature>
<comment type="caution">
    <text evidence="7">The sequence shown here is derived from an EMBL/GenBank/DDBJ whole genome shotgun (WGS) entry which is preliminary data.</text>
</comment>
<comment type="subcellular location">
    <subcellularLocation>
        <location evidence="1">Cell membrane</location>
        <topology evidence="1">Multi-pass membrane protein</topology>
    </subcellularLocation>
</comment>
<evidence type="ECO:0000256" key="4">
    <source>
        <dbReference type="ARBA" id="ARBA00022989"/>
    </source>
</evidence>
<feature type="transmembrane region" description="Helical" evidence="6">
    <location>
        <begin position="120"/>
        <end position="145"/>
    </location>
</feature>
<sequence length="309" mass="33357">MNLRRLLWPTVGLAAVVLSIRLLFGELRGISLDDVWDGLAAIAIHRWVLAGMSALVAYAALAGYDHIALLHLRKRVSWLFVTLCSFTTYALSHNIGGSIFSGAVVRYRAYSTRGLSGQEVGVLVAVCSVTFVLSILLLSGIVLLLEPSLFERFSNIGYAGFSTGAGIAMLSMIAAYVFGSWLNLRPIRIGAIQLHYPRLPIVARQLLIGPIELLAAAAILFFALPVENNPGYLVVLGVFLVSFSVAQISHAPGGLGVLEVVFLAGLSHMDQAGVVAALLVFRLFYLIAPLIIALGLVVIFERSEFHRQT</sequence>
<feature type="transmembrane region" description="Helical" evidence="6">
    <location>
        <begin position="44"/>
        <end position="64"/>
    </location>
</feature>
<dbReference type="Proteomes" id="UP001595583">
    <property type="component" value="Unassembled WGS sequence"/>
</dbReference>
<keyword evidence="8" id="KW-1185">Reference proteome</keyword>
<proteinExistence type="predicted"/>
<gene>
    <name evidence="7" type="ORF">ACFOHJ_01515</name>
</gene>
<evidence type="ECO:0000256" key="1">
    <source>
        <dbReference type="ARBA" id="ARBA00004651"/>
    </source>
</evidence>
<feature type="transmembrane region" description="Helical" evidence="6">
    <location>
        <begin position="272"/>
        <end position="300"/>
    </location>
</feature>
<keyword evidence="4 6" id="KW-1133">Transmembrane helix</keyword>
<evidence type="ECO:0000256" key="6">
    <source>
        <dbReference type="SAM" id="Phobius"/>
    </source>
</evidence>
<evidence type="ECO:0000256" key="5">
    <source>
        <dbReference type="ARBA" id="ARBA00023136"/>
    </source>
</evidence>
<keyword evidence="2" id="KW-1003">Cell membrane</keyword>
<feature type="transmembrane region" description="Helical" evidence="6">
    <location>
        <begin position="76"/>
        <end position="100"/>
    </location>
</feature>
<dbReference type="EMBL" id="JBHRTK010000001">
    <property type="protein sequence ID" value="MFC3204878.1"/>
    <property type="molecule type" value="Genomic_DNA"/>
</dbReference>
<feature type="transmembrane region" description="Helical" evidence="6">
    <location>
        <begin position="202"/>
        <end position="224"/>
    </location>
</feature>
<keyword evidence="5 6" id="KW-0472">Membrane</keyword>
<protein>
    <submittedName>
        <fullName evidence="7">Lysylphosphatidylglycerol synthase domain-containing protein</fullName>
    </submittedName>
</protein>